<dbReference type="AlphaFoldDB" id="A0A3P7NM45"/>
<keyword evidence="2" id="KW-1185">Reference proteome</keyword>
<reference evidence="1 2" key="1">
    <citation type="submission" date="2018-11" db="EMBL/GenBank/DDBJ databases">
        <authorList>
            <consortium name="Pathogen Informatics"/>
        </authorList>
    </citation>
    <scope>NUCLEOTIDE SEQUENCE [LARGE SCALE GENOMIC DNA]</scope>
</reference>
<dbReference type="EMBL" id="UYRV01129827">
    <property type="protein sequence ID" value="VDN36688.1"/>
    <property type="molecule type" value="Genomic_DNA"/>
</dbReference>
<sequence length="46" mass="5502">MVELFARLLKQSCHLLRMRHTAHATKVMVELFVKLPKQSCHLLRMR</sequence>
<evidence type="ECO:0000313" key="1">
    <source>
        <dbReference type="EMBL" id="VDN36688.1"/>
    </source>
</evidence>
<organism evidence="1 2">
    <name type="scientific">Cylicostephanus goldi</name>
    <name type="common">Nematode worm</name>
    <dbReference type="NCBI Taxonomy" id="71465"/>
    <lineage>
        <taxon>Eukaryota</taxon>
        <taxon>Metazoa</taxon>
        <taxon>Ecdysozoa</taxon>
        <taxon>Nematoda</taxon>
        <taxon>Chromadorea</taxon>
        <taxon>Rhabditida</taxon>
        <taxon>Rhabditina</taxon>
        <taxon>Rhabditomorpha</taxon>
        <taxon>Strongyloidea</taxon>
        <taxon>Strongylidae</taxon>
        <taxon>Cylicostephanus</taxon>
    </lineage>
</organism>
<accession>A0A3P7NM45</accession>
<proteinExistence type="predicted"/>
<evidence type="ECO:0000313" key="2">
    <source>
        <dbReference type="Proteomes" id="UP000271889"/>
    </source>
</evidence>
<name>A0A3P7NM45_CYLGO</name>
<gene>
    <name evidence="1" type="ORF">CGOC_LOCUS13279</name>
</gene>
<dbReference type="Proteomes" id="UP000271889">
    <property type="component" value="Unassembled WGS sequence"/>
</dbReference>
<protein>
    <submittedName>
        <fullName evidence="1">Uncharacterized protein</fullName>
    </submittedName>
</protein>